<comment type="caution">
    <text evidence="1">The sequence shown here is derived from an EMBL/GenBank/DDBJ whole genome shotgun (WGS) entry which is preliminary data.</text>
</comment>
<reference evidence="1 2" key="1">
    <citation type="submission" date="2021-07" db="EMBL/GenBank/DDBJ databases">
        <title>The Aristolochia fimbriata genome: insights into angiosperm evolution, floral development and chemical biosynthesis.</title>
        <authorList>
            <person name="Jiao Y."/>
        </authorList>
    </citation>
    <scope>NUCLEOTIDE SEQUENCE [LARGE SCALE GENOMIC DNA]</scope>
    <source>
        <strain evidence="1">IBCAS-2021</strain>
        <tissue evidence="1">Leaf</tissue>
    </source>
</reference>
<dbReference type="EMBL" id="JAINDJ010000005">
    <property type="protein sequence ID" value="KAG9447944.1"/>
    <property type="molecule type" value="Genomic_DNA"/>
</dbReference>
<name>A0AAV7EGX0_ARIFI</name>
<dbReference type="PANTHER" id="PTHR33699">
    <property type="entry name" value="EXPRESSED PROTEIN"/>
    <property type="match status" value="1"/>
</dbReference>
<dbReference type="AlphaFoldDB" id="A0AAV7EGX0"/>
<gene>
    <name evidence="1" type="ORF">H6P81_014072</name>
</gene>
<keyword evidence="2" id="KW-1185">Reference proteome</keyword>
<evidence type="ECO:0000313" key="2">
    <source>
        <dbReference type="Proteomes" id="UP000825729"/>
    </source>
</evidence>
<dbReference type="PANTHER" id="PTHR33699:SF3">
    <property type="entry name" value="OS06G0347300 PROTEIN"/>
    <property type="match status" value="1"/>
</dbReference>
<proteinExistence type="predicted"/>
<protein>
    <submittedName>
        <fullName evidence="1">Uncharacterized protein</fullName>
    </submittedName>
</protein>
<sequence length="211" mass="23964">MGTLVNLRGELKALGSWTHGRAFRYFGVSRFPCVGELQSAPRDKRTGWSCSASHFSLCCDSRAFSVSRFLVRSLMEDYRRCHIPAFGNWDYSDNLPITQYFESARQAGLIRYNDYGVEDQDLYGESLKSSVPTTVSRPKQVKGSSKRYQYVKEAKKVGKVCDVTEPPRIPRAPKAVDEDLYKIPPELLRGRPRKSKFMGFLSRCLVPDCTA</sequence>
<organism evidence="1 2">
    <name type="scientific">Aristolochia fimbriata</name>
    <name type="common">White veined hardy Dutchman's pipe vine</name>
    <dbReference type="NCBI Taxonomy" id="158543"/>
    <lineage>
        <taxon>Eukaryota</taxon>
        <taxon>Viridiplantae</taxon>
        <taxon>Streptophyta</taxon>
        <taxon>Embryophyta</taxon>
        <taxon>Tracheophyta</taxon>
        <taxon>Spermatophyta</taxon>
        <taxon>Magnoliopsida</taxon>
        <taxon>Magnoliidae</taxon>
        <taxon>Piperales</taxon>
        <taxon>Aristolochiaceae</taxon>
        <taxon>Aristolochia</taxon>
    </lineage>
</organism>
<dbReference type="Proteomes" id="UP000825729">
    <property type="component" value="Unassembled WGS sequence"/>
</dbReference>
<accession>A0AAV7EGX0</accession>
<evidence type="ECO:0000313" key="1">
    <source>
        <dbReference type="EMBL" id="KAG9447944.1"/>
    </source>
</evidence>